<feature type="compositionally biased region" description="Low complexity" evidence="2">
    <location>
        <begin position="269"/>
        <end position="287"/>
    </location>
</feature>
<dbReference type="InterPro" id="IPR000219">
    <property type="entry name" value="DH_dom"/>
</dbReference>
<evidence type="ECO:0000313" key="5">
    <source>
        <dbReference type="EMBL" id="KAJ8726240.1"/>
    </source>
</evidence>
<dbReference type="InterPro" id="IPR035899">
    <property type="entry name" value="DBL_dom_sf"/>
</dbReference>
<dbReference type="PANTHER" id="PTHR22826">
    <property type="entry name" value="RHO GUANINE EXCHANGE FACTOR-RELATED"/>
    <property type="match status" value="1"/>
</dbReference>
<feature type="compositionally biased region" description="Basic and acidic residues" evidence="2">
    <location>
        <begin position="240"/>
        <end position="253"/>
    </location>
</feature>
<dbReference type="InterPro" id="IPR051336">
    <property type="entry name" value="RhoGEF_Guanine_NuclExch_SF"/>
</dbReference>
<feature type="region of interest" description="Disordered" evidence="2">
    <location>
        <begin position="105"/>
        <end position="289"/>
    </location>
</feature>
<dbReference type="SUPFAM" id="SSF48065">
    <property type="entry name" value="DBL homology domain (DH-domain)"/>
    <property type="match status" value="1"/>
</dbReference>
<proteinExistence type="predicted"/>
<dbReference type="InterPro" id="IPR055251">
    <property type="entry name" value="SOS1_NGEF_PH"/>
</dbReference>
<organism evidence="5 6">
    <name type="scientific">Mythimna separata</name>
    <name type="common">Oriental armyworm</name>
    <name type="synonym">Pseudaletia separata</name>
    <dbReference type="NCBI Taxonomy" id="271217"/>
    <lineage>
        <taxon>Eukaryota</taxon>
        <taxon>Metazoa</taxon>
        <taxon>Ecdysozoa</taxon>
        <taxon>Arthropoda</taxon>
        <taxon>Hexapoda</taxon>
        <taxon>Insecta</taxon>
        <taxon>Pterygota</taxon>
        <taxon>Neoptera</taxon>
        <taxon>Endopterygota</taxon>
        <taxon>Lepidoptera</taxon>
        <taxon>Glossata</taxon>
        <taxon>Ditrysia</taxon>
        <taxon>Noctuoidea</taxon>
        <taxon>Noctuidae</taxon>
        <taxon>Noctuinae</taxon>
        <taxon>Hadenini</taxon>
        <taxon>Mythimna</taxon>
    </lineage>
</organism>
<dbReference type="AlphaFoldDB" id="A0AAD7YTK7"/>
<dbReference type="PROSITE" id="PS50003">
    <property type="entry name" value="PH_DOMAIN"/>
    <property type="match status" value="1"/>
</dbReference>
<dbReference type="Gene3D" id="1.20.900.10">
    <property type="entry name" value="Dbl homology (DH) domain"/>
    <property type="match status" value="1"/>
</dbReference>
<keyword evidence="1" id="KW-0344">Guanine-nucleotide releasing factor</keyword>
<accession>A0AAD7YTK7</accession>
<dbReference type="GO" id="GO:0007411">
    <property type="term" value="P:axon guidance"/>
    <property type="evidence" value="ECO:0007669"/>
    <property type="project" value="TreeGrafter"/>
</dbReference>
<dbReference type="SMART" id="SM00233">
    <property type="entry name" value="PH"/>
    <property type="match status" value="1"/>
</dbReference>
<name>A0AAD7YTK7_MYTSE</name>
<dbReference type="Gene3D" id="2.30.29.30">
    <property type="entry name" value="Pleckstrin-homology domain (PH domain)/Phosphotyrosine-binding domain (PTB)"/>
    <property type="match status" value="1"/>
</dbReference>
<feature type="domain" description="DH" evidence="4">
    <location>
        <begin position="414"/>
        <end position="621"/>
    </location>
</feature>
<gene>
    <name evidence="5" type="ORF">PYW07_000938</name>
</gene>
<dbReference type="CDD" id="cd00160">
    <property type="entry name" value="RhoGEF"/>
    <property type="match status" value="1"/>
</dbReference>
<dbReference type="SUPFAM" id="SSF50729">
    <property type="entry name" value="PH domain-like"/>
    <property type="match status" value="1"/>
</dbReference>
<dbReference type="PROSITE" id="PS50010">
    <property type="entry name" value="DH_2"/>
    <property type="match status" value="1"/>
</dbReference>
<dbReference type="GO" id="GO:0019898">
    <property type="term" value="C:extrinsic component of membrane"/>
    <property type="evidence" value="ECO:0007669"/>
    <property type="project" value="TreeGrafter"/>
</dbReference>
<dbReference type="SMART" id="SM00325">
    <property type="entry name" value="RhoGEF"/>
    <property type="match status" value="1"/>
</dbReference>
<dbReference type="GO" id="GO:0005085">
    <property type="term" value="F:guanyl-nucleotide exchange factor activity"/>
    <property type="evidence" value="ECO:0007669"/>
    <property type="project" value="UniProtKB-KW"/>
</dbReference>
<feature type="domain" description="PH" evidence="3">
    <location>
        <begin position="635"/>
        <end position="742"/>
    </location>
</feature>
<evidence type="ECO:0000259" key="4">
    <source>
        <dbReference type="PROSITE" id="PS50010"/>
    </source>
</evidence>
<evidence type="ECO:0000259" key="3">
    <source>
        <dbReference type="PROSITE" id="PS50003"/>
    </source>
</evidence>
<keyword evidence="6" id="KW-1185">Reference proteome</keyword>
<dbReference type="InterPro" id="IPR001849">
    <property type="entry name" value="PH_domain"/>
</dbReference>
<evidence type="ECO:0000256" key="1">
    <source>
        <dbReference type="ARBA" id="ARBA00022658"/>
    </source>
</evidence>
<reference evidence="5" key="1">
    <citation type="submission" date="2023-03" db="EMBL/GenBank/DDBJ databases">
        <title>Chromosome-level genomes of two armyworms, Mythimna separata and Mythimna loreyi, provide insights into the biosynthesis and reception of sex pheromones.</title>
        <authorList>
            <person name="Zhao H."/>
        </authorList>
    </citation>
    <scope>NUCLEOTIDE SEQUENCE</scope>
    <source>
        <strain evidence="5">BeijingLab</strain>
        <tissue evidence="5">Pupa</tissue>
    </source>
</reference>
<sequence>MTHEDCCTRLDYELHSSSGNASDEDSVIIRKDRASVRDMILRFERTNLNNFGGSRESLDKCKSSPLGSLTSVANPIQSHFQHLCPVAKSQDRNSNVSVNSILSNASEHSYESSSSGFISDRKSGDVLVPHRPAPPPPDQFKDAPSLPPSLPPSPPPSLPPSPPPPPERPSPRPPPERTSPRKSLNSEEITFKERRYSFTTPNSSPVVARRSRQPPVIRKKSNAGQGHPGERHWSYGVKQSDLEKLLRLKRSDPSDNEEESTSQEPVGGSSENDSSDSSSDSSDNLSNGKEYIVNLDDGAADTLSADHSTDTLINEENSDEQSERGDDVSISSGDFNDRVNYDNVSIKSISSFDMVPYQKYDSITVSSDEFGSEVCHAPDSEFLTVSAVNEWCISKSKEPVLMPVESKKEKYRRRLTERVNELIHTENVYVERLRHVVDDYIPNMRKPELSPTFRSLEPEIFGNIERIFRFHSEEFLPALRDCENDLRKLGQCFRRFEKRFNMYVMYSRNNKRATRLVFEHKQFFQGIQLELGDRLDLSSYLLEPVQRIPRYKLFLADLVKTYSNYENERCETESRISKLSVDSDETGGSNGESSENDETPLESLKLAKTMVECVLTAVDEIMALENITDCPQNLNLLNQGRLLRQNEFYAMDTARRRRQLMRIFLFDKLVLITVVYRKQPRVEYFIYKDDIPVDDLGITAKEHDQHKFTIWYKKRNLKSYKLETSDPAIRNAWVEGITSLLWVQAMQKKELLLQQRNKRISMVSMNSEESVESDRNENDKYNSLRGVPGECKRLGIVEKKFRRTTWYCE</sequence>
<dbReference type="PANTHER" id="PTHR22826:SF117">
    <property type="entry name" value="PLECKSTRIN HOMOLOGY DOMAIN-CONTAINING FAMILY G MEMBER 4B-RELATED"/>
    <property type="match status" value="1"/>
</dbReference>
<feature type="region of interest" description="Disordered" evidence="2">
    <location>
        <begin position="579"/>
        <end position="600"/>
    </location>
</feature>
<evidence type="ECO:0000313" key="6">
    <source>
        <dbReference type="Proteomes" id="UP001231518"/>
    </source>
</evidence>
<protein>
    <submittedName>
        <fullName evidence="5">Uncharacterized protein</fullName>
    </submittedName>
</protein>
<feature type="compositionally biased region" description="Pro residues" evidence="2">
    <location>
        <begin position="145"/>
        <end position="173"/>
    </location>
</feature>
<dbReference type="EMBL" id="JARGEI010000009">
    <property type="protein sequence ID" value="KAJ8726240.1"/>
    <property type="molecule type" value="Genomic_DNA"/>
</dbReference>
<dbReference type="Pfam" id="PF00621">
    <property type="entry name" value="RhoGEF"/>
    <property type="match status" value="1"/>
</dbReference>
<dbReference type="GO" id="GO:0005886">
    <property type="term" value="C:plasma membrane"/>
    <property type="evidence" value="ECO:0007669"/>
    <property type="project" value="TreeGrafter"/>
</dbReference>
<dbReference type="InterPro" id="IPR011993">
    <property type="entry name" value="PH-like_dom_sf"/>
</dbReference>
<comment type="caution">
    <text evidence="5">The sequence shown here is derived from an EMBL/GenBank/DDBJ whole genome shotgun (WGS) entry which is preliminary data.</text>
</comment>
<evidence type="ECO:0000256" key="2">
    <source>
        <dbReference type="SAM" id="MobiDB-lite"/>
    </source>
</evidence>
<dbReference type="GO" id="GO:0005737">
    <property type="term" value="C:cytoplasm"/>
    <property type="evidence" value="ECO:0007669"/>
    <property type="project" value="TreeGrafter"/>
</dbReference>
<feature type="compositionally biased region" description="Low complexity" evidence="2">
    <location>
        <begin position="105"/>
        <end position="118"/>
    </location>
</feature>
<feature type="region of interest" description="Disordered" evidence="2">
    <location>
        <begin position="301"/>
        <end position="334"/>
    </location>
</feature>
<dbReference type="Pfam" id="PF22697">
    <property type="entry name" value="SOS1_NGEF_PH"/>
    <property type="match status" value="1"/>
</dbReference>
<feature type="compositionally biased region" description="Basic residues" evidence="2">
    <location>
        <begin position="209"/>
        <end position="221"/>
    </location>
</feature>
<dbReference type="Proteomes" id="UP001231518">
    <property type="component" value="Chromosome 10"/>
</dbReference>